<comment type="caution">
    <text evidence="2">The sequence shown here is derived from an EMBL/GenBank/DDBJ whole genome shotgun (WGS) entry which is preliminary data.</text>
</comment>
<dbReference type="Proteomes" id="UP000240418">
    <property type="component" value="Unassembled WGS sequence"/>
</dbReference>
<accession>A0A2P8F9A0</accession>
<gene>
    <name evidence="2" type="ORF">CLV88_11119</name>
</gene>
<dbReference type="AlphaFoldDB" id="A0A2P8F9A0"/>
<evidence type="ECO:0000256" key="1">
    <source>
        <dbReference type="SAM" id="MobiDB-lite"/>
    </source>
</evidence>
<protein>
    <submittedName>
        <fullName evidence="2">Uncharacterized protein</fullName>
    </submittedName>
</protein>
<feature type="region of interest" description="Disordered" evidence="1">
    <location>
        <begin position="118"/>
        <end position="141"/>
    </location>
</feature>
<dbReference type="EMBL" id="PYGJ01000011">
    <property type="protein sequence ID" value="PSL18275.1"/>
    <property type="molecule type" value="Genomic_DNA"/>
</dbReference>
<proteinExistence type="predicted"/>
<sequence length="184" mass="20402">MHNSCTSQFRLPRRMMRWASDPCGQRVVTPAYLTRSKGTGTNQPRINDANARIRRAPTTASTALKRAGGSIILSTFGRLDHTESGAKTALGSLENPLSLGSVTSRKLHAKSREFHKGDKEIHGFGSSSEHARNNARPTDSSCAEMGKLNVSKDILERIENSVLRFKRYFKVLFQTSVQLSEEIL</sequence>
<evidence type="ECO:0000313" key="3">
    <source>
        <dbReference type="Proteomes" id="UP000240418"/>
    </source>
</evidence>
<evidence type="ECO:0000313" key="2">
    <source>
        <dbReference type="EMBL" id="PSL18275.1"/>
    </source>
</evidence>
<keyword evidence="3" id="KW-1185">Reference proteome</keyword>
<reference evidence="2 3" key="1">
    <citation type="submission" date="2018-03" db="EMBL/GenBank/DDBJ databases">
        <title>Genomic Encyclopedia of Archaeal and Bacterial Type Strains, Phase II (KMG-II): from individual species to whole genera.</title>
        <authorList>
            <person name="Goeker M."/>
        </authorList>
    </citation>
    <scope>NUCLEOTIDE SEQUENCE [LARGE SCALE GENOMIC DNA]</scope>
    <source>
        <strain evidence="2 3">DSM 100673</strain>
    </source>
</reference>
<name>A0A2P8F9A0_9RHOB</name>
<organism evidence="2 3">
    <name type="scientific">Shimia abyssi</name>
    <dbReference type="NCBI Taxonomy" id="1662395"/>
    <lineage>
        <taxon>Bacteria</taxon>
        <taxon>Pseudomonadati</taxon>
        <taxon>Pseudomonadota</taxon>
        <taxon>Alphaproteobacteria</taxon>
        <taxon>Rhodobacterales</taxon>
        <taxon>Roseobacteraceae</taxon>
    </lineage>
</organism>